<evidence type="ECO:0000256" key="3">
    <source>
        <dbReference type="ARBA" id="ARBA00022692"/>
    </source>
</evidence>
<evidence type="ECO:0000256" key="6">
    <source>
        <dbReference type="SAM" id="Phobius"/>
    </source>
</evidence>
<dbReference type="SUPFAM" id="SSF103473">
    <property type="entry name" value="MFS general substrate transporter"/>
    <property type="match status" value="1"/>
</dbReference>
<keyword evidence="2" id="KW-1003">Cell membrane</keyword>
<dbReference type="GO" id="GO:0022857">
    <property type="term" value="F:transmembrane transporter activity"/>
    <property type="evidence" value="ECO:0007669"/>
    <property type="project" value="InterPro"/>
</dbReference>
<proteinExistence type="predicted"/>
<dbReference type="Gene3D" id="1.20.1250.20">
    <property type="entry name" value="MFS general substrate transporter like domains"/>
    <property type="match status" value="2"/>
</dbReference>
<feature type="transmembrane region" description="Helical" evidence="6">
    <location>
        <begin position="284"/>
        <end position="303"/>
    </location>
</feature>
<dbReference type="HOGENOM" id="CLU_034180_14_1_11"/>
<dbReference type="EMBL" id="CP008953">
    <property type="protein sequence ID" value="AIG80958.1"/>
    <property type="molecule type" value="Genomic_DNA"/>
</dbReference>
<dbReference type="eggNOG" id="COG2814">
    <property type="taxonomic scope" value="Bacteria"/>
</dbReference>
<reference evidence="8 9" key="1">
    <citation type="journal article" date="2014" name="J. Biotechnol.">
        <title>Complete genome sequence of the actinobacterium Amycolatopsis japonica MG417-CF17(T) (=DSM 44213T) producing (S,S)-N,N'-ethylenediaminedisuccinic acid.</title>
        <authorList>
            <person name="Stegmann E."/>
            <person name="Albersmeier A."/>
            <person name="Spohn M."/>
            <person name="Gert H."/>
            <person name="Weber T."/>
            <person name="Wohlleben W."/>
            <person name="Kalinowski J."/>
            <person name="Ruckert C."/>
        </authorList>
    </citation>
    <scope>NUCLEOTIDE SEQUENCE [LARGE SCALE GENOMIC DNA]</scope>
    <source>
        <strain evidence="9">MG417-CF17 (DSM 44213)</strain>
    </source>
</reference>
<dbReference type="PANTHER" id="PTHR23513">
    <property type="entry name" value="INTEGRAL MEMBRANE EFFLUX PROTEIN-RELATED"/>
    <property type="match status" value="1"/>
</dbReference>
<evidence type="ECO:0000256" key="2">
    <source>
        <dbReference type="ARBA" id="ARBA00022475"/>
    </source>
</evidence>
<dbReference type="PANTHER" id="PTHR23513:SF11">
    <property type="entry name" value="STAPHYLOFERRIN A TRANSPORTER"/>
    <property type="match status" value="1"/>
</dbReference>
<evidence type="ECO:0000313" key="9">
    <source>
        <dbReference type="Proteomes" id="UP000028492"/>
    </source>
</evidence>
<dbReference type="InterPro" id="IPR022324">
    <property type="entry name" value="Bacilysin_exporter_BacE_put"/>
</dbReference>
<keyword evidence="5 6" id="KW-0472">Membrane</keyword>
<gene>
    <name evidence="8" type="ORF">AJAP_40910</name>
</gene>
<keyword evidence="3 6" id="KW-0812">Transmembrane</keyword>
<dbReference type="PROSITE" id="PS50850">
    <property type="entry name" value="MFS"/>
    <property type="match status" value="1"/>
</dbReference>
<feature type="transmembrane region" description="Helical" evidence="6">
    <location>
        <begin position="402"/>
        <end position="424"/>
    </location>
</feature>
<evidence type="ECO:0000256" key="4">
    <source>
        <dbReference type="ARBA" id="ARBA00022989"/>
    </source>
</evidence>
<feature type="domain" description="Major facilitator superfamily (MFS) profile" evidence="7">
    <location>
        <begin position="246"/>
        <end position="444"/>
    </location>
</feature>
<organism evidence="8 9">
    <name type="scientific">Amycolatopsis japonica</name>
    <dbReference type="NCBI Taxonomy" id="208439"/>
    <lineage>
        <taxon>Bacteria</taxon>
        <taxon>Bacillati</taxon>
        <taxon>Actinomycetota</taxon>
        <taxon>Actinomycetes</taxon>
        <taxon>Pseudonocardiales</taxon>
        <taxon>Pseudonocardiaceae</taxon>
        <taxon>Amycolatopsis</taxon>
        <taxon>Amycolatopsis japonica group</taxon>
    </lineage>
</organism>
<evidence type="ECO:0000259" key="7">
    <source>
        <dbReference type="PROSITE" id="PS50850"/>
    </source>
</evidence>
<dbReference type="KEGG" id="aja:AJAP_40910"/>
<dbReference type="STRING" id="208439.AJAP_40910"/>
<feature type="transmembrane region" description="Helical" evidence="6">
    <location>
        <begin position="315"/>
        <end position="334"/>
    </location>
</feature>
<comment type="subcellular location">
    <subcellularLocation>
        <location evidence="1">Cell membrane</location>
        <topology evidence="1">Multi-pass membrane protein</topology>
    </subcellularLocation>
</comment>
<dbReference type="Pfam" id="PF07690">
    <property type="entry name" value="MFS_1"/>
    <property type="match status" value="2"/>
</dbReference>
<keyword evidence="4 6" id="KW-1133">Transmembrane helix</keyword>
<feature type="transmembrane region" description="Helical" evidence="6">
    <location>
        <begin position="82"/>
        <end position="101"/>
    </location>
</feature>
<keyword evidence="9" id="KW-1185">Reference proteome</keyword>
<dbReference type="InterPro" id="IPR011701">
    <property type="entry name" value="MFS"/>
</dbReference>
<dbReference type="Proteomes" id="UP000028492">
    <property type="component" value="Chromosome"/>
</dbReference>
<feature type="transmembrane region" description="Helical" evidence="6">
    <location>
        <begin position="340"/>
        <end position="364"/>
    </location>
</feature>
<protein>
    <recommendedName>
        <fullName evidence="7">Major facilitator superfamily (MFS) profile domain-containing protein</fullName>
    </recommendedName>
</protein>
<dbReference type="InterPro" id="IPR036259">
    <property type="entry name" value="MFS_trans_sf"/>
</dbReference>
<dbReference type="PRINTS" id="PR01988">
    <property type="entry name" value="EXPORTERBACE"/>
</dbReference>
<name>A0A075V6F2_9PSEU</name>
<evidence type="ECO:0000256" key="1">
    <source>
        <dbReference type="ARBA" id="ARBA00004651"/>
    </source>
</evidence>
<sequence length="444" mass="46774">MTLRDELVTALLSVTSFSRNKDPIGGNMASAGRVTYREVFGVAEFRSLWFAELFSIFGDQLARVALSVLVFTETRSATLTGLTYALTYAPSLLGGIFLTGFADRFPRRTVMVVVDLLRALLIALVAVPVLPFWVLCVLVGGVSLLNPPFKAAQLALLPQILEGDRFVVGMAIRSMTVQSAQLAGFAGGGLLLTALEPHIALALDAVTFVISALFVRFGLKSRPAAASGEKRKSFFASIGSGGKIVFASAGLRSLLLFTWLMGLLPVYEGIAAPYVASSGGGPEVIGLLLAADPIGSVIGAFIYSRWVPAHVRPKLIGPLSALTALPLLLCFLQPGPLSSIVLFVLCGGFGTVALMQATASLTLAVPDESRAQVMGLSNTGLTTTMGVSPLIGGILADQVGPQSTVGVFGLAGLILTVPLALSWFRTLSRDPERWQEKDAARAEH</sequence>
<feature type="transmembrane region" description="Helical" evidence="6">
    <location>
        <begin position="121"/>
        <end position="145"/>
    </location>
</feature>
<evidence type="ECO:0000256" key="5">
    <source>
        <dbReference type="ARBA" id="ARBA00023136"/>
    </source>
</evidence>
<dbReference type="InterPro" id="IPR020846">
    <property type="entry name" value="MFS_dom"/>
</dbReference>
<dbReference type="GO" id="GO:0005886">
    <property type="term" value="C:plasma membrane"/>
    <property type="evidence" value="ECO:0007669"/>
    <property type="project" value="UniProtKB-SubCell"/>
</dbReference>
<accession>A0A075V6F2</accession>
<dbReference type="AlphaFoldDB" id="A0A075V6F2"/>
<dbReference type="CDD" id="cd06173">
    <property type="entry name" value="MFS_MefA_like"/>
    <property type="match status" value="1"/>
</dbReference>
<feature type="transmembrane region" description="Helical" evidence="6">
    <location>
        <begin position="376"/>
        <end position="396"/>
    </location>
</feature>
<feature type="transmembrane region" description="Helical" evidence="6">
    <location>
        <begin position="240"/>
        <end position="264"/>
    </location>
</feature>
<feature type="transmembrane region" description="Helical" evidence="6">
    <location>
        <begin position="198"/>
        <end position="219"/>
    </location>
</feature>
<evidence type="ECO:0000313" key="8">
    <source>
        <dbReference type="EMBL" id="AIG80958.1"/>
    </source>
</evidence>